<keyword evidence="1" id="KW-1133">Transmembrane helix</keyword>
<dbReference type="GO" id="GO:0046933">
    <property type="term" value="F:proton-transporting ATP synthase activity, rotational mechanism"/>
    <property type="evidence" value="ECO:0007669"/>
    <property type="project" value="TreeGrafter"/>
</dbReference>
<organism evidence="2 3">
    <name type="scientific">Dimargaris cristalligena</name>
    <dbReference type="NCBI Taxonomy" id="215637"/>
    <lineage>
        <taxon>Eukaryota</taxon>
        <taxon>Fungi</taxon>
        <taxon>Fungi incertae sedis</taxon>
        <taxon>Zoopagomycota</taxon>
        <taxon>Kickxellomycotina</taxon>
        <taxon>Dimargaritomycetes</taxon>
        <taxon>Dimargaritales</taxon>
        <taxon>Dimargaritaceae</taxon>
        <taxon>Dimargaris</taxon>
    </lineage>
</organism>
<dbReference type="EMBL" id="ML002559">
    <property type="protein sequence ID" value="RKP37008.1"/>
    <property type="molecule type" value="Genomic_DNA"/>
</dbReference>
<keyword evidence="1" id="KW-0472">Membrane</keyword>
<accession>A0A4P9ZUR9</accession>
<evidence type="ECO:0000256" key="1">
    <source>
        <dbReference type="SAM" id="Phobius"/>
    </source>
</evidence>
<sequence>ATASANEAALMDRVVGVYQRFPKGPAPTPAPSGLWGRYRAKYVDGKNSSIAPLVHMLVVIGLFGYTNEYLGHL</sequence>
<name>A0A4P9ZUR9_9FUNG</name>
<dbReference type="STRING" id="215637.A0A4P9ZUR9"/>
<feature type="non-terminal residue" evidence="2">
    <location>
        <position position="73"/>
    </location>
</feature>
<evidence type="ECO:0000313" key="2">
    <source>
        <dbReference type="EMBL" id="RKP37008.1"/>
    </source>
</evidence>
<dbReference type="InterPro" id="IPR019727">
    <property type="entry name" value="ATP_synth_F0_fsu_mt_fun"/>
</dbReference>
<feature type="non-terminal residue" evidence="2">
    <location>
        <position position="1"/>
    </location>
</feature>
<gene>
    <name evidence="2" type="ORF">BJ085DRAFT_4565</name>
</gene>
<protein>
    <submittedName>
        <fullName evidence="2">Mitochondrial F1-F0 ATP synthase subunit F of fungi-domain-containing protein</fullName>
    </submittedName>
</protein>
<keyword evidence="3" id="KW-1185">Reference proteome</keyword>
<feature type="transmembrane region" description="Helical" evidence="1">
    <location>
        <begin position="47"/>
        <end position="65"/>
    </location>
</feature>
<dbReference type="AlphaFoldDB" id="A0A4P9ZUR9"/>
<reference evidence="3" key="1">
    <citation type="journal article" date="2018" name="Nat. Microbiol.">
        <title>Leveraging single-cell genomics to expand the fungal tree of life.</title>
        <authorList>
            <person name="Ahrendt S.R."/>
            <person name="Quandt C.A."/>
            <person name="Ciobanu D."/>
            <person name="Clum A."/>
            <person name="Salamov A."/>
            <person name="Andreopoulos B."/>
            <person name="Cheng J.F."/>
            <person name="Woyke T."/>
            <person name="Pelin A."/>
            <person name="Henrissat B."/>
            <person name="Reynolds N.K."/>
            <person name="Benny G.L."/>
            <person name="Smith M.E."/>
            <person name="James T.Y."/>
            <person name="Grigoriev I.V."/>
        </authorList>
    </citation>
    <scope>NUCLEOTIDE SEQUENCE [LARGE SCALE GENOMIC DNA]</scope>
    <source>
        <strain evidence="3">RSA 468</strain>
    </source>
</reference>
<dbReference type="PANTHER" id="PTHR28161">
    <property type="entry name" value="ATP SYNTHASE SUBUNIT F, MITOCHONDRIAL"/>
    <property type="match status" value="1"/>
</dbReference>
<dbReference type="PANTHER" id="PTHR28161:SF1">
    <property type="entry name" value="ATP SYNTHASE SUBUNIT F, MITOCHONDRIAL"/>
    <property type="match status" value="1"/>
</dbReference>
<proteinExistence type="predicted"/>
<dbReference type="Pfam" id="PF10791">
    <property type="entry name" value="F1F0-ATPsyn_F"/>
    <property type="match status" value="1"/>
</dbReference>
<evidence type="ECO:0000313" key="3">
    <source>
        <dbReference type="Proteomes" id="UP000268162"/>
    </source>
</evidence>
<dbReference type="Proteomes" id="UP000268162">
    <property type="component" value="Unassembled WGS sequence"/>
</dbReference>
<keyword evidence="1" id="KW-0812">Transmembrane</keyword>